<comment type="caution">
    <text evidence="3">The sequence shown here is derived from an EMBL/GenBank/DDBJ whole genome shotgun (WGS) entry which is preliminary data.</text>
</comment>
<dbReference type="SUPFAM" id="SSF47598">
    <property type="entry name" value="Ribbon-helix-helix"/>
    <property type="match status" value="1"/>
</dbReference>
<proteinExistence type="inferred from homology"/>
<organism evidence="3 4">
    <name type="scientific">Brevundimonas kwangchunensis</name>
    <dbReference type="NCBI Taxonomy" id="322163"/>
    <lineage>
        <taxon>Bacteria</taxon>
        <taxon>Pseudomonadati</taxon>
        <taxon>Pseudomonadota</taxon>
        <taxon>Alphaproteobacteria</taxon>
        <taxon>Caulobacterales</taxon>
        <taxon>Caulobacteraceae</taxon>
        <taxon>Brevundimonas</taxon>
    </lineage>
</organism>
<comment type="similarity">
    <text evidence="1">Belongs to the ParD antitoxin family.</text>
</comment>
<reference evidence="3 4" key="1">
    <citation type="journal article" date="2019" name="Int. J. Syst. Evol. Microbiol.">
        <title>The Global Catalogue of Microorganisms (GCM) 10K type strain sequencing project: providing services to taxonomists for standard genome sequencing and annotation.</title>
        <authorList>
            <consortium name="The Broad Institute Genomics Platform"/>
            <consortium name="The Broad Institute Genome Sequencing Center for Infectious Disease"/>
            <person name="Wu L."/>
            <person name="Ma J."/>
        </authorList>
    </citation>
    <scope>NUCLEOTIDE SEQUENCE [LARGE SCALE GENOMIC DNA]</scope>
    <source>
        <strain evidence="3 4">JCM 12928</strain>
    </source>
</reference>
<dbReference type="InterPro" id="IPR022789">
    <property type="entry name" value="ParD"/>
</dbReference>
<dbReference type="Proteomes" id="UP001501352">
    <property type="component" value="Unassembled WGS sequence"/>
</dbReference>
<dbReference type="Gene3D" id="6.10.10.120">
    <property type="entry name" value="Antitoxin ParD1-like"/>
    <property type="match status" value="1"/>
</dbReference>
<evidence type="ECO:0000313" key="4">
    <source>
        <dbReference type="Proteomes" id="UP001501352"/>
    </source>
</evidence>
<dbReference type="InterPro" id="IPR038296">
    <property type="entry name" value="ParD_sf"/>
</dbReference>
<keyword evidence="4" id="KW-1185">Reference proteome</keyword>
<dbReference type="NCBIfam" id="TIGR02606">
    <property type="entry name" value="antidote_CC2985"/>
    <property type="match status" value="1"/>
</dbReference>
<dbReference type="RefSeq" id="WP_343794465.1">
    <property type="nucleotide sequence ID" value="NZ_BAAAGA010000006.1"/>
</dbReference>
<name>A0ABN1H3I8_9CAUL</name>
<dbReference type="EMBL" id="BAAAGA010000006">
    <property type="protein sequence ID" value="GAA0627937.1"/>
    <property type="molecule type" value="Genomic_DNA"/>
</dbReference>
<dbReference type="PANTHER" id="PTHR36582:SF2">
    <property type="entry name" value="ANTITOXIN PARD"/>
    <property type="match status" value="1"/>
</dbReference>
<accession>A0ABN1H3I8</accession>
<evidence type="ECO:0000256" key="1">
    <source>
        <dbReference type="ARBA" id="ARBA00008580"/>
    </source>
</evidence>
<keyword evidence="2" id="KW-1277">Toxin-antitoxin system</keyword>
<sequence length="89" mass="10210">MATMNVSLPDAMKEWVEGRAETGRYSNSSDYVRDLIRKDQERLERIQTMQQFVDEALTGPMGDRSMADIRAEARRRLEQDAQTEAEPGC</sequence>
<evidence type="ECO:0000313" key="3">
    <source>
        <dbReference type="EMBL" id="GAA0627937.1"/>
    </source>
</evidence>
<dbReference type="CDD" id="cd22231">
    <property type="entry name" value="RHH_NikR_HicB-like"/>
    <property type="match status" value="1"/>
</dbReference>
<evidence type="ECO:0000256" key="2">
    <source>
        <dbReference type="ARBA" id="ARBA00022649"/>
    </source>
</evidence>
<dbReference type="InterPro" id="IPR010985">
    <property type="entry name" value="Ribbon_hlx_hlx"/>
</dbReference>
<dbReference type="PANTHER" id="PTHR36582">
    <property type="entry name" value="ANTITOXIN PARD"/>
    <property type="match status" value="1"/>
</dbReference>
<protein>
    <submittedName>
        <fullName evidence="3">Type II toxin-antitoxin system ParD family antitoxin</fullName>
    </submittedName>
</protein>
<gene>
    <name evidence="3" type="ORF">GCM10009422_26270</name>
</gene>